<evidence type="ECO:0000256" key="10">
    <source>
        <dbReference type="SAM" id="MobiDB-lite"/>
    </source>
</evidence>
<evidence type="ECO:0000256" key="6">
    <source>
        <dbReference type="ARBA" id="ARBA00023186"/>
    </source>
</evidence>
<dbReference type="InterPro" id="IPR008881">
    <property type="entry name" value="Trigger_fac_ribosome-bd_bac"/>
</dbReference>
<keyword evidence="9" id="KW-0963">Cytoplasm</keyword>
<comment type="similarity">
    <text evidence="2 9">Belongs to the FKBP-type PPIase family. Tig subfamily.</text>
</comment>
<dbReference type="InterPro" id="IPR027304">
    <property type="entry name" value="Trigger_fact/SurA_dom_sf"/>
</dbReference>
<feature type="region of interest" description="Disordered" evidence="10">
    <location>
        <begin position="1"/>
        <end position="34"/>
    </location>
</feature>
<evidence type="ECO:0000256" key="2">
    <source>
        <dbReference type="ARBA" id="ARBA00005464"/>
    </source>
</evidence>
<comment type="function">
    <text evidence="9">Involved in protein export. Acts as a chaperone by maintaining the newly synthesized protein in an open conformation. Functions as a peptidyl-prolyl cis-trans isomerase.</text>
</comment>
<dbReference type="SUPFAM" id="SSF109998">
    <property type="entry name" value="Triger factor/SurA peptide-binding domain-like"/>
    <property type="match status" value="1"/>
</dbReference>
<evidence type="ECO:0000259" key="11">
    <source>
        <dbReference type="Pfam" id="PF05697"/>
    </source>
</evidence>
<dbReference type="Gene3D" id="3.10.50.40">
    <property type="match status" value="1"/>
</dbReference>
<protein>
    <recommendedName>
        <fullName evidence="4 9">Trigger factor</fullName>
        <shortName evidence="9">TF</shortName>
        <ecNumber evidence="3 9">5.2.1.8</ecNumber>
    </recommendedName>
    <alternativeName>
        <fullName evidence="8 9">PPIase</fullName>
    </alternativeName>
</protein>
<name>A0ABV4U3D6_9BACT</name>
<dbReference type="SUPFAM" id="SSF102735">
    <property type="entry name" value="Trigger factor ribosome-binding domain"/>
    <property type="match status" value="1"/>
</dbReference>
<evidence type="ECO:0000256" key="8">
    <source>
        <dbReference type="ARBA" id="ARBA00029986"/>
    </source>
</evidence>
<evidence type="ECO:0000313" key="14">
    <source>
        <dbReference type="Proteomes" id="UP001575105"/>
    </source>
</evidence>
<dbReference type="Gene3D" id="3.30.70.1050">
    <property type="entry name" value="Trigger factor ribosome-binding domain"/>
    <property type="match status" value="1"/>
</dbReference>
<proteinExistence type="inferred from homology"/>
<evidence type="ECO:0000259" key="12">
    <source>
        <dbReference type="Pfam" id="PF05698"/>
    </source>
</evidence>
<dbReference type="Pfam" id="PF05698">
    <property type="entry name" value="Trigger_C"/>
    <property type="match status" value="1"/>
</dbReference>
<evidence type="ECO:0000313" key="13">
    <source>
        <dbReference type="EMBL" id="MFA9477832.1"/>
    </source>
</evidence>
<dbReference type="NCBIfam" id="TIGR00115">
    <property type="entry name" value="tig"/>
    <property type="match status" value="1"/>
</dbReference>
<dbReference type="InterPro" id="IPR008880">
    <property type="entry name" value="Trigger_fac_C"/>
</dbReference>
<keyword evidence="14" id="KW-1185">Reference proteome</keyword>
<comment type="caution">
    <text evidence="13">The sequence shown here is derived from an EMBL/GenBank/DDBJ whole genome shotgun (WGS) entry which is preliminary data.</text>
</comment>
<evidence type="ECO:0000256" key="9">
    <source>
        <dbReference type="HAMAP-Rule" id="MF_00303"/>
    </source>
</evidence>
<feature type="domain" description="Trigger factor C-terminal" evidence="12">
    <location>
        <begin position="303"/>
        <end position="458"/>
    </location>
</feature>
<evidence type="ECO:0000256" key="3">
    <source>
        <dbReference type="ARBA" id="ARBA00013194"/>
    </source>
</evidence>
<keyword evidence="5 9" id="KW-0697">Rotamase</keyword>
<dbReference type="InterPro" id="IPR036611">
    <property type="entry name" value="Trigger_fac_ribosome-bd_sf"/>
</dbReference>
<evidence type="ECO:0000256" key="4">
    <source>
        <dbReference type="ARBA" id="ARBA00016902"/>
    </source>
</evidence>
<organism evidence="13 14">
    <name type="scientific">Natronomicrosphaera hydrolytica</name>
    <dbReference type="NCBI Taxonomy" id="3242702"/>
    <lineage>
        <taxon>Bacteria</taxon>
        <taxon>Pseudomonadati</taxon>
        <taxon>Planctomycetota</taxon>
        <taxon>Phycisphaerae</taxon>
        <taxon>Phycisphaerales</taxon>
        <taxon>Phycisphaeraceae</taxon>
        <taxon>Natronomicrosphaera</taxon>
    </lineage>
</organism>
<keyword evidence="9" id="KW-0131">Cell cycle</keyword>
<dbReference type="Pfam" id="PF05697">
    <property type="entry name" value="Trigger_N"/>
    <property type="match status" value="1"/>
</dbReference>
<feature type="domain" description="Trigger factor ribosome-binding bacterial" evidence="11">
    <location>
        <begin position="26"/>
        <end position="170"/>
    </location>
</feature>
<comment type="subcellular location">
    <subcellularLocation>
        <location evidence="9">Cytoplasm</location>
    </subcellularLocation>
    <text evidence="9">About half TF is bound to the ribosome near the polypeptide exit tunnel while the other half is free in the cytoplasm.</text>
</comment>
<dbReference type="RefSeq" id="WP_425344757.1">
    <property type="nucleotide sequence ID" value="NZ_JBGUBD010000003.1"/>
</dbReference>
<keyword evidence="7 9" id="KW-0413">Isomerase</keyword>
<evidence type="ECO:0000256" key="5">
    <source>
        <dbReference type="ARBA" id="ARBA00023110"/>
    </source>
</evidence>
<dbReference type="Proteomes" id="UP001575105">
    <property type="component" value="Unassembled WGS sequence"/>
</dbReference>
<dbReference type="InterPro" id="IPR046357">
    <property type="entry name" value="PPIase_dom_sf"/>
</dbReference>
<dbReference type="Gene3D" id="1.10.3120.10">
    <property type="entry name" value="Trigger factor, C-terminal domain"/>
    <property type="match status" value="1"/>
</dbReference>
<dbReference type="InterPro" id="IPR005215">
    <property type="entry name" value="Trig_fac"/>
</dbReference>
<gene>
    <name evidence="9 13" type="primary">tig</name>
    <name evidence="13" type="ORF">ACERK3_05930</name>
</gene>
<dbReference type="PANTHER" id="PTHR30560:SF3">
    <property type="entry name" value="TRIGGER FACTOR-LIKE PROTEIN TIG, CHLOROPLASTIC"/>
    <property type="match status" value="1"/>
</dbReference>
<evidence type="ECO:0000256" key="7">
    <source>
        <dbReference type="ARBA" id="ARBA00023235"/>
    </source>
</evidence>
<keyword evidence="6 9" id="KW-0143">Chaperone</keyword>
<dbReference type="EC" id="5.2.1.8" evidence="3 9"/>
<accession>A0ABV4U3D6</accession>
<keyword evidence="9" id="KW-0132">Cell division</keyword>
<dbReference type="InterPro" id="IPR037041">
    <property type="entry name" value="Trigger_fac_C_sf"/>
</dbReference>
<comment type="domain">
    <text evidence="9">Consists of 3 domains; the N-terminus binds the ribosome, the middle domain has PPIase activity, while the C-terminus has intrinsic chaperone activity on its own.</text>
</comment>
<dbReference type="HAMAP" id="MF_00303">
    <property type="entry name" value="Trigger_factor_Tig"/>
    <property type="match status" value="1"/>
</dbReference>
<comment type="catalytic activity">
    <reaction evidence="1 9">
        <text>[protein]-peptidylproline (omega=180) = [protein]-peptidylproline (omega=0)</text>
        <dbReference type="Rhea" id="RHEA:16237"/>
        <dbReference type="Rhea" id="RHEA-COMP:10747"/>
        <dbReference type="Rhea" id="RHEA-COMP:10748"/>
        <dbReference type="ChEBI" id="CHEBI:83833"/>
        <dbReference type="ChEBI" id="CHEBI:83834"/>
        <dbReference type="EC" id="5.2.1.8"/>
    </reaction>
</comment>
<evidence type="ECO:0000256" key="1">
    <source>
        <dbReference type="ARBA" id="ARBA00000971"/>
    </source>
</evidence>
<reference evidence="13 14" key="1">
    <citation type="submission" date="2024-08" db="EMBL/GenBank/DDBJ databases">
        <title>Whole-genome sequencing of halo(alkali)philic microorganisms from hypersaline lakes.</title>
        <authorList>
            <person name="Sorokin D.Y."/>
            <person name="Merkel A.Y."/>
            <person name="Messina E."/>
            <person name="Yakimov M."/>
        </authorList>
    </citation>
    <scope>NUCLEOTIDE SEQUENCE [LARGE SCALE GENOMIC DNA]</scope>
    <source>
        <strain evidence="13 14">AB-hyl4</strain>
    </source>
</reference>
<dbReference type="PANTHER" id="PTHR30560">
    <property type="entry name" value="TRIGGER FACTOR CHAPERONE AND PEPTIDYL-PROLYL CIS/TRANS ISOMERASE"/>
    <property type="match status" value="1"/>
</dbReference>
<dbReference type="EMBL" id="JBGUBD010000003">
    <property type="protein sequence ID" value="MFA9477832.1"/>
    <property type="molecule type" value="Genomic_DNA"/>
</dbReference>
<sequence length="472" mass="53730">MADQDPKNDPTTTEATEATEERPEQSVTVENIGPARKKLVIEVPETRIKEKIESAYGDLGDEAVLPGFRRGRAPRRLIERRFGDSIRDDVKGQLLSESYTQALEDEKIDVLGEPEIKDIEELKLPESGPFKFEVEVEITPEVKLPALDKLEVKKRSAEVTDEDIDKEINRFRERFGDMKPIEGGEVQSDDFLACEVKVLAGENAGDDAEVIEHQAEAYVLVAGESREFKGHVAGIVVDDLGKRLAGKKVGDTDEISMTGPKGHENEKIKDQPITIKLVINRIERVEPAPVEKLVEQMGVESEDDMKTRIREMLEGRRKQQQTDDMHKQVVDQLVEQVEMELPEDLTSRQTERVLSRRRMELLYQGKSEQEADQEIAEQRSGSEDEAKRQLKQFFIIDKAAKDLEIEVAENEVNGRVAMMAMQQGRRPEKLRQDMVQRGELEQIYMQIREQKTLDKVIEQAKVVESDEKVESA</sequence>
<dbReference type="PIRSF" id="PIRSF003095">
    <property type="entry name" value="Trigger_factor"/>
    <property type="match status" value="1"/>
</dbReference>
<dbReference type="GO" id="GO:0003755">
    <property type="term" value="F:peptidyl-prolyl cis-trans isomerase activity"/>
    <property type="evidence" value="ECO:0007669"/>
    <property type="project" value="UniProtKB-EC"/>
</dbReference>